<gene>
    <name evidence="1" type="ORF">EHAR0213_LOCUS7314</name>
    <name evidence="2" type="ORF">EHAR0213_LOCUS7315</name>
</gene>
<proteinExistence type="predicted"/>
<evidence type="ECO:0000313" key="1">
    <source>
        <dbReference type="EMBL" id="CAE0348403.1"/>
    </source>
</evidence>
<sequence length="299" mass="34596">MNSENSIIGDFGDIIPVNIDVEQSDVRRHQEWSIGEQKKLSGMLKGRQLNQIEHCEITTIASKLKRSNNSVIAKAKELLSKSNSFPAKRKVTENQLSTYNESESFVTLSRADKDMHASTHSEFEICTDLPDSHKFEYPNLPRKRVIEMILKGMPGCYGTKLQIFEAIQEKYNIPLSSKKTPQYKGFQQCLSKHFKFRKGFYRIRVNDSEYPALCEKLKSFEDCQSWKEKTFFILNQFPEKKARIDQIVQSFRTTLNTNSGDSHRAKSSVAVWEKNILKIFSKYDSLFDTTLAKSVYFLQ</sequence>
<protein>
    <submittedName>
        <fullName evidence="1">Uncharacterized protein</fullName>
    </submittedName>
</protein>
<dbReference type="AlphaFoldDB" id="A0A7S3N979"/>
<dbReference type="EMBL" id="HBII01017333">
    <property type="protein sequence ID" value="CAE0348403.1"/>
    <property type="molecule type" value="Transcribed_RNA"/>
</dbReference>
<accession>A0A7S3N979</accession>
<evidence type="ECO:0000313" key="2">
    <source>
        <dbReference type="EMBL" id="CAE0348404.1"/>
    </source>
</evidence>
<organism evidence="1">
    <name type="scientific">Euplotes harpa</name>
    <dbReference type="NCBI Taxonomy" id="151035"/>
    <lineage>
        <taxon>Eukaryota</taxon>
        <taxon>Sar</taxon>
        <taxon>Alveolata</taxon>
        <taxon>Ciliophora</taxon>
        <taxon>Intramacronucleata</taxon>
        <taxon>Spirotrichea</taxon>
        <taxon>Hypotrichia</taxon>
        <taxon>Euplotida</taxon>
        <taxon>Euplotidae</taxon>
        <taxon>Euplotes</taxon>
    </lineage>
</organism>
<dbReference type="EMBL" id="HBII01017334">
    <property type="protein sequence ID" value="CAE0348404.1"/>
    <property type="molecule type" value="Transcribed_RNA"/>
</dbReference>
<reference evidence="1" key="1">
    <citation type="submission" date="2021-01" db="EMBL/GenBank/DDBJ databases">
        <authorList>
            <person name="Corre E."/>
            <person name="Pelletier E."/>
            <person name="Niang G."/>
            <person name="Scheremetjew M."/>
            <person name="Finn R."/>
            <person name="Kale V."/>
            <person name="Holt S."/>
            <person name="Cochrane G."/>
            <person name="Meng A."/>
            <person name="Brown T."/>
            <person name="Cohen L."/>
        </authorList>
    </citation>
    <scope>NUCLEOTIDE SEQUENCE</scope>
    <source>
        <strain evidence="1">FSP1.4</strain>
    </source>
</reference>
<name>A0A7S3N979_9SPIT</name>